<dbReference type="EMBL" id="JANHOG010001972">
    <property type="protein sequence ID" value="KAJ3529062.1"/>
    <property type="molecule type" value="Genomic_DNA"/>
</dbReference>
<organism evidence="1 2">
    <name type="scientific">Phlebia brevispora</name>
    <dbReference type="NCBI Taxonomy" id="194682"/>
    <lineage>
        <taxon>Eukaryota</taxon>
        <taxon>Fungi</taxon>
        <taxon>Dikarya</taxon>
        <taxon>Basidiomycota</taxon>
        <taxon>Agaricomycotina</taxon>
        <taxon>Agaricomycetes</taxon>
        <taxon>Polyporales</taxon>
        <taxon>Meruliaceae</taxon>
        <taxon>Phlebia</taxon>
    </lineage>
</organism>
<accession>A0ACC1S011</accession>
<protein>
    <submittedName>
        <fullName evidence="1">Uncharacterized protein</fullName>
    </submittedName>
</protein>
<comment type="caution">
    <text evidence="1">The sequence shown here is derived from an EMBL/GenBank/DDBJ whole genome shotgun (WGS) entry which is preliminary data.</text>
</comment>
<name>A0ACC1S011_9APHY</name>
<keyword evidence="2" id="KW-1185">Reference proteome</keyword>
<evidence type="ECO:0000313" key="2">
    <source>
        <dbReference type="Proteomes" id="UP001148662"/>
    </source>
</evidence>
<dbReference type="Proteomes" id="UP001148662">
    <property type="component" value="Unassembled WGS sequence"/>
</dbReference>
<gene>
    <name evidence="1" type="ORF">NM688_g7908</name>
</gene>
<reference evidence="1" key="1">
    <citation type="submission" date="2022-07" db="EMBL/GenBank/DDBJ databases">
        <title>Genome Sequence of Phlebia brevispora.</title>
        <authorList>
            <person name="Buettner E."/>
        </authorList>
    </citation>
    <scope>NUCLEOTIDE SEQUENCE</scope>
    <source>
        <strain evidence="1">MPL23</strain>
    </source>
</reference>
<sequence>MSIKPSENPPFAPTDRLGTSMRILLHDTQATLEKFSERLETLTNGVDKTHQNINVVQKLFEREHESFIEENVALVNRCQLEIQKSLGKPAQAQEIKDLQERLASVDRRLEALDNRFDILHLLNQTQSQTLQALQDQQTQLISSLAPVLPLLQAIPLHVNTAKLEKFFARKNDRVVFSDISSVCERIVWDLGAVLAGSSISQRFGRVAQKEKD</sequence>
<evidence type="ECO:0000313" key="1">
    <source>
        <dbReference type="EMBL" id="KAJ3529062.1"/>
    </source>
</evidence>
<proteinExistence type="predicted"/>